<dbReference type="SUPFAM" id="SSF160424">
    <property type="entry name" value="BH3703-like"/>
    <property type="match status" value="1"/>
</dbReference>
<dbReference type="InterPro" id="IPR036170">
    <property type="entry name" value="YezG-like_sf"/>
</dbReference>
<evidence type="ECO:0008006" key="3">
    <source>
        <dbReference type="Google" id="ProtNLM"/>
    </source>
</evidence>
<reference evidence="1 2" key="1">
    <citation type="submission" date="2019-09" db="EMBL/GenBank/DDBJ databases">
        <title>Genomic diversity of phyloplane-associated Pantoea species in Pakistan cotton crop.</title>
        <authorList>
            <person name="Tufail M.R."/>
            <person name="Cook D.R."/>
        </authorList>
    </citation>
    <scope>NUCLEOTIDE SEQUENCE [LARGE SCALE GENOMIC DNA]</scope>
    <source>
        <strain evidence="1 2">B_8</strain>
    </source>
</reference>
<gene>
    <name evidence="1" type="ORF">F3I20_15435</name>
</gene>
<protein>
    <recommendedName>
        <fullName evidence="3">DUF600 family protein</fullName>
    </recommendedName>
</protein>
<organism evidence="1 2">
    <name type="scientific">Candidatus Pantoea gossypiicola</name>
    <dbReference type="NCBI Taxonomy" id="2608008"/>
    <lineage>
        <taxon>Bacteria</taxon>
        <taxon>Pseudomonadati</taxon>
        <taxon>Pseudomonadota</taxon>
        <taxon>Gammaproteobacteria</taxon>
        <taxon>Enterobacterales</taxon>
        <taxon>Erwiniaceae</taxon>
        <taxon>Pantoea</taxon>
    </lineage>
</organism>
<keyword evidence="2" id="KW-1185">Reference proteome</keyword>
<accession>A0AB34CFN1</accession>
<sequence>MRTDQEIYNDIGSILLAVVPDAALKVIMRAELSSENDHCKCEFDYVDKLTGNTKWFSAGSRANSDLLDLLVELRNYFVANFNSQEKPFWHGCEVTVDIETLKINIDFKYDD</sequence>
<evidence type="ECO:0000313" key="1">
    <source>
        <dbReference type="EMBL" id="KAA6122416.1"/>
    </source>
</evidence>
<dbReference type="RefSeq" id="WP_150037919.1">
    <property type="nucleotide sequence ID" value="NZ_VWVM01000012.1"/>
</dbReference>
<comment type="caution">
    <text evidence="1">The sequence shown here is derived from an EMBL/GenBank/DDBJ whole genome shotgun (WGS) entry which is preliminary data.</text>
</comment>
<name>A0AB34CFN1_9GAMM</name>
<dbReference type="Gene3D" id="3.30.500.20">
    <property type="entry name" value="BH3703-like domains"/>
    <property type="match status" value="1"/>
</dbReference>
<dbReference type="EMBL" id="VWVM01000012">
    <property type="protein sequence ID" value="KAA6122416.1"/>
    <property type="molecule type" value="Genomic_DNA"/>
</dbReference>
<evidence type="ECO:0000313" key="2">
    <source>
        <dbReference type="Proteomes" id="UP000324255"/>
    </source>
</evidence>
<proteinExistence type="predicted"/>
<dbReference type="AlphaFoldDB" id="A0AB34CFN1"/>
<dbReference type="Proteomes" id="UP000324255">
    <property type="component" value="Unassembled WGS sequence"/>
</dbReference>